<reference evidence="3 4" key="1">
    <citation type="submission" date="2019-02" db="EMBL/GenBank/DDBJ databases">
        <title>Deep-cultivation of Planctomycetes and their phenomic and genomic characterization uncovers novel biology.</title>
        <authorList>
            <person name="Wiegand S."/>
            <person name="Jogler M."/>
            <person name="Boedeker C."/>
            <person name="Pinto D."/>
            <person name="Vollmers J."/>
            <person name="Rivas-Marin E."/>
            <person name="Kohn T."/>
            <person name="Peeters S.H."/>
            <person name="Heuer A."/>
            <person name="Rast P."/>
            <person name="Oberbeckmann S."/>
            <person name="Bunk B."/>
            <person name="Jeske O."/>
            <person name="Meyerdierks A."/>
            <person name="Storesund J.E."/>
            <person name="Kallscheuer N."/>
            <person name="Luecker S."/>
            <person name="Lage O.M."/>
            <person name="Pohl T."/>
            <person name="Merkel B.J."/>
            <person name="Hornburger P."/>
            <person name="Mueller R.-W."/>
            <person name="Bruemmer F."/>
            <person name="Labrenz M."/>
            <person name="Spormann A.M."/>
            <person name="Op den Camp H."/>
            <person name="Overmann J."/>
            <person name="Amann R."/>
            <person name="Jetten M.S.M."/>
            <person name="Mascher T."/>
            <person name="Medema M.H."/>
            <person name="Devos D.P."/>
            <person name="Kaster A.-K."/>
            <person name="Ovreas L."/>
            <person name="Rohde M."/>
            <person name="Galperin M.Y."/>
            <person name="Jogler C."/>
        </authorList>
    </citation>
    <scope>NUCLEOTIDE SEQUENCE [LARGE SCALE GENOMIC DNA]</scope>
    <source>
        <strain evidence="3 4">FF011L</strain>
    </source>
</reference>
<feature type="transmembrane region" description="Helical" evidence="1">
    <location>
        <begin position="16"/>
        <end position="33"/>
    </location>
</feature>
<dbReference type="AlphaFoldDB" id="A0A517MF46"/>
<dbReference type="EMBL" id="CP036262">
    <property type="protein sequence ID" value="QDS93511.1"/>
    <property type="molecule type" value="Genomic_DNA"/>
</dbReference>
<evidence type="ECO:0000313" key="4">
    <source>
        <dbReference type="Proteomes" id="UP000320672"/>
    </source>
</evidence>
<dbReference type="InterPro" id="IPR053147">
    <property type="entry name" value="Hsp_HslJ-like"/>
</dbReference>
<evidence type="ECO:0000256" key="1">
    <source>
        <dbReference type="SAM" id="Phobius"/>
    </source>
</evidence>
<feature type="transmembrane region" description="Helical" evidence="1">
    <location>
        <begin position="45"/>
        <end position="67"/>
    </location>
</feature>
<keyword evidence="4" id="KW-1185">Reference proteome</keyword>
<evidence type="ECO:0000259" key="2">
    <source>
        <dbReference type="Pfam" id="PF03724"/>
    </source>
</evidence>
<proteinExistence type="predicted"/>
<organism evidence="3 4">
    <name type="scientific">Roseimaritima multifibrata</name>
    <dbReference type="NCBI Taxonomy" id="1930274"/>
    <lineage>
        <taxon>Bacteria</taxon>
        <taxon>Pseudomonadati</taxon>
        <taxon>Planctomycetota</taxon>
        <taxon>Planctomycetia</taxon>
        <taxon>Pirellulales</taxon>
        <taxon>Pirellulaceae</taxon>
        <taxon>Roseimaritima</taxon>
    </lineage>
</organism>
<dbReference type="InterPro" id="IPR038670">
    <property type="entry name" value="HslJ-like_sf"/>
</dbReference>
<accession>A0A517MF46</accession>
<dbReference type="PANTHER" id="PTHR35535">
    <property type="entry name" value="HEAT SHOCK PROTEIN HSLJ"/>
    <property type="match status" value="1"/>
</dbReference>
<evidence type="ECO:0000313" key="3">
    <source>
        <dbReference type="EMBL" id="QDS93511.1"/>
    </source>
</evidence>
<keyword evidence="1" id="KW-0472">Membrane</keyword>
<dbReference type="Gene3D" id="2.40.128.270">
    <property type="match status" value="1"/>
</dbReference>
<dbReference type="InterPro" id="IPR005184">
    <property type="entry name" value="DUF306_Meta_HslJ"/>
</dbReference>
<dbReference type="PANTHER" id="PTHR35535:SF1">
    <property type="entry name" value="HEAT SHOCK PROTEIN HSLJ"/>
    <property type="match status" value="1"/>
</dbReference>
<gene>
    <name evidence="3" type="ORF">FF011L_22810</name>
</gene>
<keyword evidence="1" id="KW-1133">Transmembrane helix</keyword>
<feature type="domain" description="DUF306" evidence="2">
    <location>
        <begin position="98"/>
        <end position="199"/>
    </location>
</feature>
<protein>
    <submittedName>
        <fullName evidence="3">META domain protein</fullName>
    </submittedName>
</protein>
<dbReference type="OrthoDB" id="9778896at2"/>
<name>A0A517MF46_9BACT</name>
<keyword evidence="1" id="KW-0812">Transmembrane</keyword>
<dbReference type="Proteomes" id="UP000320672">
    <property type="component" value="Chromosome"/>
</dbReference>
<dbReference type="KEGG" id="rml:FF011L_22810"/>
<dbReference type="Pfam" id="PF03724">
    <property type="entry name" value="META"/>
    <property type="match status" value="1"/>
</dbReference>
<sequence>MSFHGEERSGHEWADRYRITVGPLFLSGFAFAFTRDHPMLQKRPLALILLLVATSFACGDLLAHAAAKPVTLRGVSATGDQDVPAIGKEEIKKLNLFRDWKVVEILGKPLVENSVVTLEVKEDGAVSGKASVNGFFGKVEIDAEKLKFGPLGLTRRAGPRPLMDQESRYIKSLAIVVAYKIEKNKTLLLLDKDGKPVVRCE</sequence>